<dbReference type="EMBL" id="CP037940">
    <property type="protein sequence ID" value="QBO37220.1"/>
    <property type="molecule type" value="Genomic_DNA"/>
</dbReference>
<reference evidence="5" key="1">
    <citation type="submission" date="2019-03" db="EMBL/GenBank/DDBJ databases">
        <title>Weissella sp. 26KH-42 Genome sequencing.</title>
        <authorList>
            <person name="Heo J."/>
            <person name="Kim S.-J."/>
            <person name="Kim J.-S."/>
            <person name="Hong S.-B."/>
            <person name="Kwon S.-W."/>
        </authorList>
    </citation>
    <scope>NUCLEOTIDE SEQUENCE [LARGE SCALE GENOMIC DNA]</scope>
    <source>
        <strain evidence="5">26KH-42</strain>
    </source>
</reference>
<accession>A0A4P6YWK5</accession>
<feature type="domain" description="Calcineurin-like phosphoesterase" evidence="3">
    <location>
        <begin position="1"/>
        <end position="149"/>
    </location>
</feature>
<name>A0A4P6YWK5_9LACO</name>
<dbReference type="KEGG" id="wei:EQG49_12515"/>
<organism evidence="4 5">
    <name type="scientific">Periweissella cryptocerci</name>
    <dbReference type="NCBI Taxonomy" id="2506420"/>
    <lineage>
        <taxon>Bacteria</taxon>
        <taxon>Bacillati</taxon>
        <taxon>Bacillota</taxon>
        <taxon>Bacilli</taxon>
        <taxon>Lactobacillales</taxon>
        <taxon>Lactobacillaceae</taxon>
        <taxon>Periweissella</taxon>
    </lineage>
</organism>
<dbReference type="Proteomes" id="UP000292886">
    <property type="component" value="Chromosome"/>
</dbReference>
<dbReference type="GO" id="GO:0016787">
    <property type="term" value="F:hydrolase activity"/>
    <property type="evidence" value="ECO:0007669"/>
    <property type="project" value="UniProtKB-UniRule"/>
</dbReference>
<dbReference type="PANTHER" id="PTHR11124">
    <property type="entry name" value="VACUOLAR SORTING PROTEIN VPS29"/>
    <property type="match status" value="1"/>
</dbReference>
<evidence type="ECO:0000313" key="4">
    <source>
        <dbReference type="EMBL" id="QBO37220.1"/>
    </source>
</evidence>
<proteinExistence type="inferred from homology"/>
<dbReference type="Gene3D" id="3.60.21.10">
    <property type="match status" value="1"/>
</dbReference>
<dbReference type="InterPro" id="IPR000979">
    <property type="entry name" value="Phosphodiesterase_MJ0936/Vps29"/>
</dbReference>
<evidence type="ECO:0000313" key="5">
    <source>
        <dbReference type="Proteomes" id="UP000292886"/>
    </source>
</evidence>
<dbReference type="InterPro" id="IPR024654">
    <property type="entry name" value="Calcineurin-like_PHP_lpxH"/>
</dbReference>
<dbReference type="Pfam" id="PF12850">
    <property type="entry name" value="Metallophos_2"/>
    <property type="match status" value="1"/>
</dbReference>
<sequence>MQYVIVSDTHGDRGILVDIFKKYADTATQIFYNGDSELAANDSVFTDVSTVKGNMDFDFDFANEQTYQDDNVTVFQAHGHLLGVNTSLTSLLLRAEEVGANIATFGHTHQLGVEMINGILAINPGSISQPRGQYSRLGGTYVVVTVENDKYKVQYCNRELAPIANLHFSFNR</sequence>
<dbReference type="NCBIfam" id="TIGR00040">
    <property type="entry name" value="yfcE"/>
    <property type="match status" value="1"/>
</dbReference>
<comment type="similarity">
    <text evidence="1 2">Belongs to the metallophosphoesterase superfamily. YfcE family.</text>
</comment>
<dbReference type="GO" id="GO:0046872">
    <property type="term" value="F:metal ion binding"/>
    <property type="evidence" value="ECO:0007669"/>
    <property type="project" value="UniProtKB-KW"/>
</dbReference>
<protein>
    <recommendedName>
        <fullName evidence="2">Phosphoesterase</fullName>
        <ecNumber evidence="2">3.1.4.-</ecNumber>
    </recommendedName>
</protein>
<keyword evidence="5" id="KW-1185">Reference proteome</keyword>
<dbReference type="RefSeq" id="WP_133364297.1">
    <property type="nucleotide sequence ID" value="NZ_CP037940.1"/>
</dbReference>
<dbReference type="EC" id="3.1.4.-" evidence="2"/>
<dbReference type="SUPFAM" id="SSF56300">
    <property type="entry name" value="Metallo-dependent phosphatases"/>
    <property type="match status" value="1"/>
</dbReference>
<keyword evidence="2" id="KW-0479">Metal-binding</keyword>
<dbReference type="InterPro" id="IPR029052">
    <property type="entry name" value="Metallo-depent_PP-like"/>
</dbReference>
<dbReference type="AlphaFoldDB" id="A0A4P6YWK5"/>
<dbReference type="OrthoDB" id="9800565at2"/>
<comment type="cofactor">
    <cofactor evidence="2">
        <name>a divalent metal cation</name>
        <dbReference type="ChEBI" id="CHEBI:60240"/>
    </cofactor>
</comment>
<evidence type="ECO:0000259" key="3">
    <source>
        <dbReference type="Pfam" id="PF12850"/>
    </source>
</evidence>
<gene>
    <name evidence="4" type="ORF">EQG49_12515</name>
</gene>
<evidence type="ECO:0000256" key="1">
    <source>
        <dbReference type="ARBA" id="ARBA00008950"/>
    </source>
</evidence>
<evidence type="ECO:0000256" key="2">
    <source>
        <dbReference type="RuleBase" id="RU362039"/>
    </source>
</evidence>